<protein>
    <recommendedName>
        <fullName evidence="3">Ig-like domain-containing protein</fullName>
    </recommendedName>
</protein>
<evidence type="ECO:0000313" key="2">
    <source>
        <dbReference type="EnsemblMetazoa" id="Aqu2.1.00344_001"/>
    </source>
</evidence>
<organism evidence="2">
    <name type="scientific">Amphimedon queenslandica</name>
    <name type="common">Sponge</name>
    <dbReference type="NCBI Taxonomy" id="400682"/>
    <lineage>
        <taxon>Eukaryota</taxon>
        <taxon>Metazoa</taxon>
        <taxon>Porifera</taxon>
        <taxon>Demospongiae</taxon>
        <taxon>Heteroscleromorpha</taxon>
        <taxon>Haplosclerida</taxon>
        <taxon>Niphatidae</taxon>
        <taxon>Amphimedon</taxon>
    </lineage>
</organism>
<dbReference type="AlphaFoldDB" id="A0A1X7SE62"/>
<accession>A0A1X7SE62</accession>
<dbReference type="EnsemblMetazoa" id="Aqu2.1.00344_001">
    <property type="protein sequence ID" value="Aqu2.1.00344_001"/>
    <property type="gene ID" value="Aqu2.1.00344"/>
</dbReference>
<evidence type="ECO:0008006" key="3">
    <source>
        <dbReference type="Google" id="ProtNLM"/>
    </source>
</evidence>
<keyword evidence="1" id="KW-0732">Signal</keyword>
<feature type="signal peptide" evidence="1">
    <location>
        <begin position="1"/>
        <end position="16"/>
    </location>
</feature>
<proteinExistence type="predicted"/>
<reference evidence="2" key="1">
    <citation type="submission" date="2017-05" db="UniProtKB">
        <authorList>
            <consortium name="EnsemblMetazoa"/>
        </authorList>
    </citation>
    <scope>IDENTIFICATION</scope>
</reference>
<dbReference type="InParanoid" id="A0A1X7SE62"/>
<sequence>MIIYLLLFLAPASVLSQSFITTIPSSETDPIYVAASVGDDVPLYCAVYQNGPALTVWRYKRATDPSFELITIISGELTEPEFLVGRVELNGSEIPDSLALYKI</sequence>
<evidence type="ECO:0000256" key="1">
    <source>
        <dbReference type="SAM" id="SignalP"/>
    </source>
</evidence>
<name>A0A1X7SE62_AMPQE</name>
<feature type="chain" id="PRO_5012372206" description="Ig-like domain-containing protein" evidence="1">
    <location>
        <begin position="17"/>
        <end position="103"/>
    </location>
</feature>